<evidence type="ECO:0000313" key="2">
    <source>
        <dbReference type="EMBL" id="CAB4269399.1"/>
    </source>
</evidence>
<reference evidence="2 3" key="1">
    <citation type="submission" date="2020-05" db="EMBL/GenBank/DDBJ databases">
        <authorList>
            <person name="Campoy J."/>
            <person name="Schneeberger K."/>
            <person name="Spophaly S."/>
        </authorList>
    </citation>
    <scope>NUCLEOTIDE SEQUENCE [LARGE SCALE GENOMIC DNA]</scope>
    <source>
        <strain evidence="2">PruArmRojPasFocal</strain>
    </source>
</reference>
<feature type="region of interest" description="Disordered" evidence="1">
    <location>
        <begin position="79"/>
        <end position="112"/>
    </location>
</feature>
<evidence type="ECO:0000256" key="1">
    <source>
        <dbReference type="SAM" id="MobiDB-lite"/>
    </source>
</evidence>
<organism evidence="2 3">
    <name type="scientific">Prunus armeniaca</name>
    <name type="common">Apricot</name>
    <name type="synonym">Armeniaca vulgaris</name>
    <dbReference type="NCBI Taxonomy" id="36596"/>
    <lineage>
        <taxon>Eukaryota</taxon>
        <taxon>Viridiplantae</taxon>
        <taxon>Streptophyta</taxon>
        <taxon>Embryophyta</taxon>
        <taxon>Tracheophyta</taxon>
        <taxon>Spermatophyta</taxon>
        <taxon>Magnoliopsida</taxon>
        <taxon>eudicotyledons</taxon>
        <taxon>Gunneridae</taxon>
        <taxon>Pentapetalae</taxon>
        <taxon>rosids</taxon>
        <taxon>fabids</taxon>
        <taxon>Rosales</taxon>
        <taxon>Rosaceae</taxon>
        <taxon>Amygdaloideae</taxon>
        <taxon>Amygdaleae</taxon>
        <taxon>Prunus</taxon>
    </lineage>
</organism>
<gene>
    <name evidence="2" type="ORF">CURHAP_LOCUS14942</name>
</gene>
<dbReference type="Proteomes" id="UP000507222">
    <property type="component" value="Unassembled WGS sequence"/>
</dbReference>
<accession>A0A6J5TZX0</accession>
<dbReference type="EMBL" id="CAEKDK010000002">
    <property type="protein sequence ID" value="CAB4269399.1"/>
    <property type="molecule type" value="Genomic_DNA"/>
</dbReference>
<proteinExistence type="predicted"/>
<evidence type="ECO:0000313" key="3">
    <source>
        <dbReference type="Proteomes" id="UP000507222"/>
    </source>
</evidence>
<feature type="compositionally biased region" description="Low complexity" evidence="1">
    <location>
        <begin position="86"/>
        <end position="99"/>
    </location>
</feature>
<sequence length="131" mass="15268">MPNPRLMQSWQRAQPCQTMILSSICYGRSWSRIQRVSHLNLQPNLTFDEFFDLVNQEEQLQKRMASLSLSSGVALATDRVTEDHSNNSNNRYNGNNNHRNNGRGRGRGRIWNNGRGHWDRDSGWRNNRDPT</sequence>
<protein>
    <submittedName>
        <fullName evidence="2">Uncharacterized protein</fullName>
    </submittedName>
</protein>
<name>A0A6J5TZX0_PRUAR</name>
<dbReference type="AlphaFoldDB" id="A0A6J5TZX0"/>